<feature type="domain" description="Pseudouridine synthase II N-terminal" evidence="2">
    <location>
        <begin position="3"/>
        <end position="105"/>
    </location>
</feature>
<accession>A0A1V9XGM6</accession>
<name>A0A1V9XGM6_9ACAR</name>
<dbReference type="EMBL" id="MNPL01011574">
    <property type="protein sequence ID" value="OQR72533.1"/>
    <property type="molecule type" value="Genomic_DNA"/>
</dbReference>
<proteinExistence type="inferred from homology"/>
<evidence type="ECO:0000313" key="4">
    <source>
        <dbReference type="Proteomes" id="UP000192247"/>
    </source>
</evidence>
<evidence type="ECO:0000313" key="3">
    <source>
        <dbReference type="EMBL" id="OQR72533.1"/>
    </source>
</evidence>
<evidence type="ECO:0000259" key="2">
    <source>
        <dbReference type="Pfam" id="PF01509"/>
    </source>
</evidence>
<dbReference type="InterPro" id="IPR020103">
    <property type="entry name" value="PsdUridine_synth_cat_dom_sf"/>
</dbReference>
<dbReference type="PANTHER" id="PTHR13195:SF0">
    <property type="entry name" value="PSEUDOURIDYLATE SYNTHASE TRUB2, MITOCHONDRIAL"/>
    <property type="match status" value="1"/>
</dbReference>
<dbReference type="SUPFAM" id="SSF55120">
    <property type="entry name" value="Pseudouridine synthase"/>
    <property type="match status" value="1"/>
</dbReference>
<dbReference type="InterPro" id="IPR002501">
    <property type="entry name" value="PsdUridine_synth_N"/>
</dbReference>
<dbReference type="InParanoid" id="A0A1V9XGM6"/>
<dbReference type="FunCoup" id="A0A1V9XGM6">
    <property type="interactions" value="569"/>
</dbReference>
<gene>
    <name evidence="3" type="ORF">BIW11_10324</name>
</gene>
<dbReference type="InterPro" id="IPR039048">
    <property type="entry name" value="Trub2"/>
</dbReference>
<keyword evidence="4" id="KW-1185">Reference proteome</keyword>
<dbReference type="PANTHER" id="PTHR13195">
    <property type="entry name" value="PSEUDOURIDINE SYNTHASE-RELATED"/>
    <property type="match status" value="1"/>
</dbReference>
<dbReference type="Gene3D" id="3.30.2350.10">
    <property type="entry name" value="Pseudouridine synthase"/>
    <property type="match status" value="1"/>
</dbReference>
<comment type="caution">
    <text evidence="3">The sequence shown here is derived from an EMBL/GenBank/DDBJ whole genome shotgun (WGS) entry which is preliminary data.</text>
</comment>
<sequence length="192" mass="21971">MIRTYHIDCLLGIATDTGRSDGKVIDRSKYHHVTPALIERLLGSIQSSYRTQAFLYAKVMPDSEEAYKLVSSGLVRPESKYSPGLIYSLRCIDLQPPKFILELQVLNESEAFLCRLIHYIGIKLRTAAVAERFRVMRFGPFTADMALLQRNWRLEHILNNIQKTNRKVDEIRYSGLFGKPTPGKSLLQVVNE</sequence>
<dbReference type="Pfam" id="PF01509">
    <property type="entry name" value="TruB_N"/>
    <property type="match status" value="1"/>
</dbReference>
<protein>
    <recommendedName>
        <fullName evidence="2">Pseudouridine synthase II N-terminal domain-containing protein</fullName>
    </recommendedName>
</protein>
<reference evidence="3 4" key="1">
    <citation type="journal article" date="2017" name="Gigascience">
        <title>Draft genome of the honey bee ectoparasitic mite, Tropilaelaps mercedesae, is shaped by the parasitic life history.</title>
        <authorList>
            <person name="Dong X."/>
            <person name="Armstrong S.D."/>
            <person name="Xia D."/>
            <person name="Makepeace B.L."/>
            <person name="Darby A.C."/>
            <person name="Kadowaki T."/>
        </authorList>
    </citation>
    <scope>NUCLEOTIDE SEQUENCE [LARGE SCALE GENOMIC DNA]</scope>
    <source>
        <strain evidence="3">Wuxi-XJTLU</strain>
    </source>
</reference>
<dbReference type="AlphaFoldDB" id="A0A1V9XGM6"/>
<organism evidence="3 4">
    <name type="scientific">Tropilaelaps mercedesae</name>
    <dbReference type="NCBI Taxonomy" id="418985"/>
    <lineage>
        <taxon>Eukaryota</taxon>
        <taxon>Metazoa</taxon>
        <taxon>Ecdysozoa</taxon>
        <taxon>Arthropoda</taxon>
        <taxon>Chelicerata</taxon>
        <taxon>Arachnida</taxon>
        <taxon>Acari</taxon>
        <taxon>Parasitiformes</taxon>
        <taxon>Mesostigmata</taxon>
        <taxon>Gamasina</taxon>
        <taxon>Dermanyssoidea</taxon>
        <taxon>Laelapidae</taxon>
        <taxon>Tropilaelaps</taxon>
    </lineage>
</organism>
<dbReference type="Proteomes" id="UP000192247">
    <property type="component" value="Unassembled WGS sequence"/>
</dbReference>
<evidence type="ECO:0000256" key="1">
    <source>
        <dbReference type="ARBA" id="ARBA00008999"/>
    </source>
</evidence>
<dbReference type="GO" id="GO:0006396">
    <property type="term" value="P:RNA processing"/>
    <property type="evidence" value="ECO:0007669"/>
    <property type="project" value="InterPro"/>
</dbReference>
<comment type="similarity">
    <text evidence="1">Belongs to the pseudouridine synthase TruB family.</text>
</comment>
<dbReference type="GO" id="GO:0001522">
    <property type="term" value="P:pseudouridine synthesis"/>
    <property type="evidence" value="ECO:0007669"/>
    <property type="project" value="InterPro"/>
</dbReference>
<dbReference type="GO" id="GO:0003723">
    <property type="term" value="F:RNA binding"/>
    <property type="evidence" value="ECO:0007669"/>
    <property type="project" value="InterPro"/>
</dbReference>
<dbReference type="GO" id="GO:0009982">
    <property type="term" value="F:pseudouridine synthase activity"/>
    <property type="evidence" value="ECO:0007669"/>
    <property type="project" value="InterPro"/>
</dbReference>
<dbReference type="OrthoDB" id="9995526at2759"/>
<dbReference type="STRING" id="418985.A0A1V9XGM6"/>